<evidence type="ECO:0000256" key="3">
    <source>
        <dbReference type="ARBA" id="ARBA00022723"/>
    </source>
</evidence>
<evidence type="ECO:0000256" key="6">
    <source>
        <dbReference type="ARBA" id="ARBA00023211"/>
    </source>
</evidence>
<evidence type="ECO:0000259" key="13">
    <source>
        <dbReference type="PROSITE" id="PS51746"/>
    </source>
</evidence>
<dbReference type="PROSITE" id="PS51746">
    <property type="entry name" value="PPM_2"/>
    <property type="match status" value="1"/>
</dbReference>
<evidence type="ECO:0000313" key="15">
    <source>
        <dbReference type="Proteomes" id="UP000000377"/>
    </source>
</evidence>
<evidence type="ECO:0000256" key="12">
    <source>
        <dbReference type="SAM" id="MobiDB-lite"/>
    </source>
</evidence>
<protein>
    <recommendedName>
        <fullName evidence="9">Serine/threonine protein phosphatase PstP</fullName>
        <ecNumber evidence="2">3.1.3.16</ecNumber>
    </recommendedName>
    <alternativeName>
        <fullName evidence="11">Mycobacterial Ser/Thr phosphatase</fullName>
    </alternativeName>
    <alternativeName>
        <fullName evidence="10">PP2C-family Ser/Thr phosphatase</fullName>
    </alternativeName>
</protein>
<keyword evidence="15" id="KW-1185">Reference proteome</keyword>
<keyword evidence="6" id="KW-0464">Manganese</keyword>
<evidence type="ECO:0000256" key="7">
    <source>
        <dbReference type="ARBA" id="ARBA00047761"/>
    </source>
</evidence>
<dbReference type="SMART" id="SM00332">
    <property type="entry name" value="PP2Cc"/>
    <property type="match status" value="1"/>
</dbReference>
<accession>D7C8X8</accession>
<dbReference type="GO" id="GO:0004722">
    <property type="term" value="F:protein serine/threonine phosphatase activity"/>
    <property type="evidence" value="ECO:0007669"/>
    <property type="project" value="UniProtKB-EC"/>
</dbReference>
<dbReference type="eggNOG" id="COG0631">
    <property type="taxonomic scope" value="Bacteria"/>
</dbReference>
<dbReference type="InterPro" id="IPR001932">
    <property type="entry name" value="PPM-type_phosphatase-like_dom"/>
</dbReference>
<name>D7C8X8_STRBB</name>
<feature type="compositionally biased region" description="Basic and acidic residues" evidence="12">
    <location>
        <begin position="454"/>
        <end position="478"/>
    </location>
</feature>
<evidence type="ECO:0000313" key="14">
    <source>
        <dbReference type="EMBL" id="ADI08529.1"/>
    </source>
</evidence>
<evidence type="ECO:0000256" key="5">
    <source>
        <dbReference type="ARBA" id="ARBA00022912"/>
    </source>
</evidence>
<feature type="compositionally biased region" description="Low complexity" evidence="12">
    <location>
        <begin position="322"/>
        <end position="333"/>
    </location>
</feature>
<evidence type="ECO:0000256" key="11">
    <source>
        <dbReference type="ARBA" id="ARBA00079123"/>
    </source>
</evidence>
<dbReference type="EMBL" id="CP002047">
    <property type="protein sequence ID" value="ADI08529.1"/>
    <property type="molecule type" value="Genomic_DNA"/>
</dbReference>
<dbReference type="SUPFAM" id="SSF81606">
    <property type="entry name" value="PP2C-like"/>
    <property type="match status" value="1"/>
</dbReference>
<dbReference type="GO" id="GO:0046872">
    <property type="term" value="F:metal ion binding"/>
    <property type="evidence" value="ECO:0007669"/>
    <property type="project" value="UniProtKB-KW"/>
</dbReference>
<proteinExistence type="predicted"/>
<dbReference type="HOGENOM" id="CLU_025431_1_1_11"/>
<reference evidence="14 15" key="1">
    <citation type="journal article" date="2010" name="J. Bacteriol.">
        <title>Genome sequence of the milbemycin-producing bacterium Streptomyces bingchenggensis.</title>
        <authorList>
            <person name="Wang X.J."/>
            <person name="Yan Y.J."/>
            <person name="Zhang B."/>
            <person name="An J."/>
            <person name="Wang J.J."/>
            <person name="Tian J."/>
            <person name="Jiang L."/>
            <person name="Chen Y.H."/>
            <person name="Huang S.X."/>
            <person name="Yin M."/>
            <person name="Zhang J."/>
            <person name="Gao A.L."/>
            <person name="Liu C.X."/>
            <person name="Zhu Z.X."/>
            <person name="Xiang W.S."/>
        </authorList>
    </citation>
    <scope>NUCLEOTIDE SEQUENCE [LARGE SCALE GENOMIC DNA]</scope>
    <source>
        <strain evidence="14 15">BCW-1</strain>
    </source>
</reference>
<dbReference type="AlphaFoldDB" id="D7C8X8"/>
<evidence type="ECO:0000256" key="1">
    <source>
        <dbReference type="ARBA" id="ARBA00001936"/>
    </source>
</evidence>
<comment type="cofactor">
    <cofactor evidence="1">
        <name>Mn(2+)</name>
        <dbReference type="ChEBI" id="CHEBI:29035"/>
    </cofactor>
</comment>
<keyword evidence="3" id="KW-0479">Metal-binding</keyword>
<organism evidence="14 15">
    <name type="scientific">Streptomyces bingchenggensis (strain BCW-1)</name>
    <dbReference type="NCBI Taxonomy" id="749414"/>
    <lineage>
        <taxon>Bacteria</taxon>
        <taxon>Bacillati</taxon>
        <taxon>Actinomycetota</taxon>
        <taxon>Actinomycetes</taxon>
        <taxon>Kitasatosporales</taxon>
        <taxon>Streptomycetaceae</taxon>
        <taxon>Streptomyces</taxon>
    </lineage>
</organism>
<comment type="catalytic activity">
    <reaction evidence="7">
        <text>O-phospho-L-seryl-[protein] + H2O = L-seryl-[protein] + phosphate</text>
        <dbReference type="Rhea" id="RHEA:20629"/>
        <dbReference type="Rhea" id="RHEA-COMP:9863"/>
        <dbReference type="Rhea" id="RHEA-COMP:11604"/>
        <dbReference type="ChEBI" id="CHEBI:15377"/>
        <dbReference type="ChEBI" id="CHEBI:29999"/>
        <dbReference type="ChEBI" id="CHEBI:43474"/>
        <dbReference type="ChEBI" id="CHEBI:83421"/>
        <dbReference type="EC" id="3.1.3.16"/>
    </reaction>
</comment>
<dbReference type="Gene3D" id="3.60.40.10">
    <property type="entry name" value="PPM-type phosphatase domain"/>
    <property type="match status" value="1"/>
</dbReference>
<feature type="region of interest" description="Disordered" evidence="12">
    <location>
        <begin position="453"/>
        <end position="557"/>
    </location>
</feature>
<dbReference type="FunFam" id="3.60.40.10:FF:000002">
    <property type="entry name" value="Serine/threonine phosphatase stp"/>
    <property type="match status" value="1"/>
</dbReference>
<dbReference type="PATRIC" id="fig|749414.3.peg.5586"/>
<dbReference type="SMART" id="SM00331">
    <property type="entry name" value="PP2C_SIG"/>
    <property type="match status" value="1"/>
</dbReference>
<dbReference type="InterPro" id="IPR036457">
    <property type="entry name" value="PPM-type-like_dom_sf"/>
</dbReference>
<keyword evidence="4" id="KW-0378">Hydrolase</keyword>
<evidence type="ECO:0000256" key="10">
    <source>
        <dbReference type="ARBA" id="ARBA00077741"/>
    </source>
</evidence>
<sequence>MGSVVGKGLYPEPTGEVRMSLSLRFAAGSHKGMIREGNEDSGYAGPRLLAIADGMGGQAAGEVASSEVISTLVQLDDDVPGSDILTSLGSAVQRANDQLRMMVEEDPQLEGMGTTLTALLWTGQRLGLVHVGDSRAYLLRDGVLTQITQDHTWVQRLVDEGRITEEEAGTHPQRSLLMRALGSGDHVEPDLSIREVRAGDRYLICSDGLSGVVSHQTLEDTLASYHGPHETIQELIQLALRGGGPDNITCIVADVLDVDGSDTLAGQLNDTPVIVGAVAENQTSLGDGGAAHTPAGRAAELGRNRGMAPGEAQGGFGPPGSGDPSLGGPPEGSYGAYADGDFAKKGGRKKWIKRSLYIALGLAVVGGGLYGGYRWTQTQYYVGANGDHVAIYQGISQDLAWIKLNKVHEDHREIELKYLPVDQRSRVEDTIVVGSLNQAKDKTKDLATLASACKKSDAQRQAEEKQQDLINGKNKDKAGGSSGGKAQTDNELTTRAGEATTPPAPGQSQQPNTNDKDTKSPSSTPSSKPSSSATPKPGPTLSEEEQKLVPQCSSAQQ</sequence>
<dbReference type="InterPro" id="IPR015655">
    <property type="entry name" value="PP2C"/>
</dbReference>
<gene>
    <name evidence="14" type="ordered locus">SBI_05409</name>
</gene>
<comment type="catalytic activity">
    <reaction evidence="8">
        <text>O-phospho-L-threonyl-[protein] + H2O = L-threonyl-[protein] + phosphate</text>
        <dbReference type="Rhea" id="RHEA:47004"/>
        <dbReference type="Rhea" id="RHEA-COMP:11060"/>
        <dbReference type="Rhea" id="RHEA-COMP:11605"/>
        <dbReference type="ChEBI" id="CHEBI:15377"/>
        <dbReference type="ChEBI" id="CHEBI:30013"/>
        <dbReference type="ChEBI" id="CHEBI:43474"/>
        <dbReference type="ChEBI" id="CHEBI:61977"/>
        <dbReference type="EC" id="3.1.3.16"/>
    </reaction>
</comment>
<dbReference type="CDD" id="cd00143">
    <property type="entry name" value="PP2Cc"/>
    <property type="match status" value="1"/>
</dbReference>
<dbReference type="Pfam" id="PF00481">
    <property type="entry name" value="PP2C"/>
    <property type="match status" value="1"/>
</dbReference>
<dbReference type="EC" id="3.1.3.16" evidence="2"/>
<dbReference type="STRING" id="749414.SBI_05409"/>
<evidence type="ECO:0000256" key="9">
    <source>
        <dbReference type="ARBA" id="ARBA00071184"/>
    </source>
</evidence>
<dbReference type="KEGG" id="sbh:SBI_05409"/>
<evidence type="ECO:0000256" key="2">
    <source>
        <dbReference type="ARBA" id="ARBA00013081"/>
    </source>
</evidence>
<keyword evidence="5" id="KW-0904">Protein phosphatase</keyword>
<feature type="compositionally biased region" description="Low complexity" evidence="12">
    <location>
        <begin position="520"/>
        <end position="535"/>
    </location>
</feature>
<dbReference type="PANTHER" id="PTHR47992">
    <property type="entry name" value="PROTEIN PHOSPHATASE"/>
    <property type="match status" value="1"/>
</dbReference>
<dbReference type="Proteomes" id="UP000000377">
    <property type="component" value="Chromosome"/>
</dbReference>
<feature type="region of interest" description="Disordered" evidence="12">
    <location>
        <begin position="305"/>
        <end position="333"/>
    </location>
</feature>
<evidence type="ECO:0000256" key="8">
    <source>
        <dbReference type="ARBA" id="ARBA00048336"/>
    </source>
</evidence>
<feature type="domain" description="PPM-type phosphatase" evidence="13">
    <location>
        <begin position="24"/>
        <end position="255"/>
    </location>
</feature>
<evidence type="ECO:0000256" key="4">
    <source>
        <dbReference type="ARBA" id="ARBA00022801"/>
    </source>
</evidence>